<sequence>MDNEEKKLHVAMFPWLAYGHLMPFLEVAIFLAQKGHRVSFISTPKNLQKFPADLPPSMTLVELPLPRVHGLPDSAESTSELPHNMVPYLKKAYDMLEPAVAEFLANSDVDWVIQDFVSFWLPQKARRVGVKSAFFCIFNATALVFAGPPSLLIDSQARVKTAEDLTVVPEWVTYPTKVAYRLHEVINEEDIVNSDSNTSDLERLGRSILGCDIVAVRACSEFEAEPLSLLKKLHASPVVPMGLLPPQNKRRHEGDGRWSELKQWLDDRKEKSVFYVALGTEVALSQESMHELACGIEKSDLPFVWVVGPKASPGTIPSGFESRVLGRGFVWVGWAPQLDILAHPSVGGFLTHCGWSSIIEALGHGRALILFSGGFSDQGLMARLMDERRVGLEVLRDSRDGSFTSDSVAETIRRVMVEPEGKEVRANAWAMREIFGNVELGRKYLEGFARALEEGRASSR</sequence>
<name>A0ABD3KYE4_EUCGL</name>
<dbReference type="Pfam" id="PF00201">
    <property type="entry name" value="UDPGT"/>
    <property type="match status" value="1"/>
</dbReference>
<comment type="similarity">
    <text evidence="1">Belongs to the UDP-glycosyltransferase family.</text>
</comment>
<keyword evidence="3" id="KW-0472">Membrane</keyword>
<comment type="caution">
    <text evidence="4">The sequence shown here is derived from an EMBL/GenBank/DDBJ whole genome shotgun (WGS) entry which is preliminary data.</text>
</comment>
<evidence type="ECO:0000313" key="4">
    <source>
        <dbReference type="EMBL" id="KAL3744725.1"/>
    </source>
</evidence>
<dbReference type="PANTHER" id="PTHR48049:SF60">
    <property type="entry name" value="UDP-GLYCOSYLTRANSFERASE 91B1"/>
    <property type="match status" value="1"/>
</dbReference>
<dbReference type="GO" id="GO:0008194">
    <property type="term" value="F:UDP-glycosyltransferase activity"/>
    <property type="evidence" value="ECO:0007669"/>
    <property type="project" value="UniProtKB-ARBA"/>
</dbReference>
<dbReference type="SUPFAM" id="SSF53756">
    <property type="entry name" value="UDP-Glycosyltransferase/glycogen phosphorylase"/>
    <property type="match status" value="1"/>
</dbReference>
<dbReference type="AlphaFoldDB" id="A0ABD3KYE4"/>
<dbReference type="InterPro" id="IPR050481">
    <property type="entry name" value="UDP-glycosyltransf_plant"/>
</dbReference>
<keyword evidence="5" id="KW-1185">Reference proteome</keyword>
<evidence type="ECO:0000256" key="3">
    <source>
        <dbReference type="SAM" id="Phobius"/>
    </source>
</evidence>
<gene>
    <name evidence="4" type="ORF">ACJRO7_013916</name>
</gene>
<protein>
    <submittedName>
        <fullName evidence="4">Uncharacterized protein</fullName>
    </submittedName>
</protein>
<evidence type="ECO:0000256" key="2">
    <source>
        <dbReference type="ARBA" id="ARBA00022679"/>
    </source>
</evidence>
<keyword evidence="3" id="KW-1133">Transmembrane helix</keyword>
<proteinExistence type="inferred from homology"/>
<dbReference type="EMBL" id="JBJKBG010000003">
    <property type="protein sequence ID" value="KAL3744725.1"/>
    <property type="molecule type" value="Genomic_DNA"/>
</dbReference>
<feature type="transmembrane region" description="Helical" evidence="3">
    <location>
        <begin position="12"/>
        <end position="32"/>
    </location>
</feature>
<reference evidence="4 5" key="1">
    <citation type="submission" date="2024-11" db="EMBL/GenBank/DDBJ databases">
        <title>Chromosome-level genome assembly of Eucalyptus globulus Labill. provides insights into its genome evolution.</title>
        <authorList>
            <person name="Li X."/>
        </authorList>
    </citation>
    <scope>NUCLEOTIDE SEQUENCE [LARGE SCALE GENOMIC DNA]</scope>
    <source>
        <strain evidence="4">CL2024</strain>
        <tissue evidence="4">Fresh tender leaves</tissue>
    </source>
</reference>
<keyword evidence="3" id="KW-0812">Transmembrane</keyword>
<dbReference type="Gene3D" id="3.40.50.2000">
    <property type="entry name" value="Glycogen Phosphorylase B"/>
    <property type="match status" value="2"/>
</dbReference>
<evidence type="ECO:0000256" key="1">
    <source>
        <dbReference type="ARBA" id="ARBA00009995"/>
    </source>
</evidence>
<dbReference type="PANTHER" id="PTHR48049">
    <property type="entry name" value="GLYCOSYLTRANSFERASE"/>
    <property type="match status" value="1"/>
</dbReference>
<dbReference type="FunFam" id="3.40.50.2000:FF:000037">
    <property type="entry name" value="Glycosyltransferase"/>
    <property type="match status" value="1"/>
</dbReference>
<dbReference type="Proteomes" id="UP001634007">
    <property type="component" value="Unassembled WGS sequence"/>
</dbReference>
<accession>A0ABD3KYE4</accession>
<evidence type="ECO:0000313" key="5">
    <source>
        <dbReference type="Proteomes" id="UP001634007"/>
    </source>
</evidence>
<keyword evidence="2" id="KW-0808">Transferase</keyword>
<dbReference type="CDD" id="cd03784">
    <property type="entry name" value="GT1_Gtf-like"/>
    <property type="match status" value="1"/>
</dbReference>
<dbReference type="InterPro" id="IPR002213">
    <property type="entry name" value="UDP_glucos_trans"/>
</dbReference>
<organism evidence="4 5">
    <name type="scientific">Eucalyptus globulus</name>
    <name type="common">Tasmanian blue gum</name>
    <dbReference type="NCBI Taxonomy" id="34317"/>
    <lineage>
        <taxon>Eukaryota</taxon>
        <taxon>Viridiplantae</taxon>
        <taxon>Streptophyta</taxon>
        <taxon>Embryophyta</taxon>
        <taxon>Tracheophyta</taxon>
        <taxon>Spermatophyta</taxon>
        <taxon>Magnoliopsida</taxon>
        <taxon>eudicotyledons</taxon>
        <taxon>Gunneridae</taxon>
        <taxon>Pentapetalae</taxon>
        <taxon>rosids</taxon>
        <taxon>malvids</taxon>
        <taxon>Myrtales</taxon>
        <taxon>Myrtaceae</taxon>
        <taxon>Myrtoideae</taxon>
        <taxon>Eucalypteae</taxon>
        <taxon>Eucalyptus</taxon>
    </lineage>
</organism>
<feature type="transmembrane region" description="Helical" evidence="3">
    <location>
        <begin position="133"/>
        <end position="153"/>
    </location>
</feature>